<dbReference type="PANTHER" id="PTHR46954">
    <property type="entry name" value="C2H2-TYPE DOMAIN-CONTAINING PROTEIN"/>
    <property type="match status" value="1"/>
</dbReference>
<accession>A0A8B6GIC0</accession>
<gene>
    <name evidence="2" type="ORF">MGAL_10B034559</name>
</gene>
<evidence type="ECO:0000313" key="3">
    <source>
        <dbReference type="Proteomes" id="UP000596742"/>
    </source>
</evidence>
<dbReference type="InterPro" id="IPR013087">
    <property type="entry name" value="Znf_C2H2_type"/>
</dbReference>
<sequence length="1008" mass="115486">MARQTNLFGFVVENNILKKIYKNPKTKYEHFVNKYVSSHDGSNQTLVNEANLLWRDGNKQATFEVTDETSVSASAKQHFISFITPKTDTEKDKAGDELPTLNKKIHIEESNINNDETEIETLSGTKDKQLSIIRYFIQDIGIPPEFLSEDVLSHKEYMSILEQVSATYKTFKMLKSEYQSHSVFTKSQSELQVNLNDIEQMIKVTVTWLSEIASINTGSNSLIEKLQSCQMKMNKITQSIPELFCLKNKMEYVISSLQGAIRAKKARNFKKLTMTDNFKISCENSCTFTWEFAMENIQRLSENSRLIFAPMSVQSMCQFPEFCQTWHSLGNNFIPHQAIVDHFSELKLENYVPAMVKQLSLYFPLLCIQSGSQFILIDIHEMIWTPELIYEILTLDISMKFKNPTDSNEENEIDEQVNEGVFFYSKSGPKPLEEKHPELIEELVDFCKLHGFAAHARRRNGTVSACGVRIEDIRQHLLKTVDGLQSISKSKVYNLLQPRRSNTKEASNHKNAVDVSVGKKNTDISNDHPDVHAYFSSVKYVRELGAKYSEHFSVWSCDGKAKVHIGGQAVSRYHQLRTFFPNDDSPHYKDHDFPVPGYLIEPDGYLLLKNKEIDVANIQDQSYSTDKLGRKIHKYPATGPLWVFNRAVKHQSASVSDHISDVRNILKWNPDLRKPIQVFITDGGPDWTPKSSLTAFFLGRFWKEENLDMVISCTNAPGWSRFNPIEHLWSPLSKFLAGVSLSASLPGERKPPVYQTDLSEDDRKQKEYKVLDSAVKDLNSYWNERTHDDFNICSVGVGCDGSLLSSHAEWNYTSYNQDYEKVKEMFSCSLKKIKADRTLNNLLLEWQYYIKHMDKRTGMLVLKKQSCGDNDCLCRGTPVIAENVFQAIPKSEKWLLPPVTRDVMNDGHYLTLTQLHEAPIDNISDPDELLEVAKFGHCENQCRYVFTSVADGDKHKMFIHGSKAQKKPQAPRQNTCGVCNEVFPTRYQLLKHQKLLNHKLGLGRPKKT</sequence>
<protein>
    <recommendedName>
        <fullName evidence="1">C2H2-type domain-containing protein</fullName>
    </recommendedName>
</protein>
<dbReference type="AlphaFoldDB" id="A0A8B6GIC0"/>
<name>A0A8B6GIC0_MYTGA</name>
<reference evidence="2" key="1">
    <citation type="submission" date="2018-11" db="EMBL/GenBank/DDBJ databases">
        <authorList>
            <person name="Alioto T."/>
            <person name="Alioto T."/>
        </authorList>
    </citation>
    <scope>NUCLEOTIDE SEQUENCE</scope>
</reference>
<dbReference type="OrthoDB" id="2433005at2759"/>
<dbReference type="EMBL" id="UYJE01008495">
    <property type="protein sequence ID" value="VDI64290.1"/>
    <property type="molecule type" value="Genomic_DNA"/>
</dbReference>
<comment type="caution">
    <text evidence="2">The sequence shown here is derived from an EMBL/GenBank/DDBJ whole genome shotgun (WGS) entry which is preliminary data.</text>
</comment>
<proteinExistence type="predicted"/>
<dbReference type="PANTHER" id="PTHR46954:SF1">
    <property type="entry name" value="C2H2-TYPE DOMAIN-CONTAINING PROTEIN"/>
    <property type="match status" value="1"/>
</dbReference>
<organism evidence="2 3">
    <name type="scientific">Mytilus galloprovincialis</name>
    <name type="common">Mediterranean mussel</name>
    <dbReference type="NCBI Taxonomy" id="29158"/>
    <lineage>
        <taxon>Eukaryota</taxon>
        <taxon>Metazoa</taxon>
        <taxon>Spiralia</taxon>
        <taxon>Lophotrochozoa</taxon>
        <taxon>Mollusca</taxon>
        <taxon>Bivalvia</taxon>
        <taxon>Autobranchia</taxon>
        <taxon>Pteriomorphia</taxon>
        <taxon>Mytilida</taxon>
        <taxon>Mytiloidea</taxon>
        <taxon>Mytilidae</taxon>
        <taxon>Mytilinae</taxon>
        <taxon>Mytilus</taxon>
    </lineage>
</organism>
<evidence type="ECO:0000313" key="2">
    <source>
        <dbReference type="EMBL" id="VDI64290.1"/>
    </source>
</evidence>
<dbReference type="Proteomes" id="UP000596742">
    <property type="component" value="Unassembled WGS sequence"/>
</dbReference>
<feature type="domain" description="C2H2-type" evidence="1">
    <location>
        <begin position="976"/>
        <end position="998"/>
    </location>
</feature>
<evidence type="ECO:0000259" key="1">
    <source>
        <dbReference type="PROSITE" id="PS00028"/>
    </source>
</evidence>
<keyword evidence="3" id="KW-1185">Reference proteome</keyword>
<dbReference type="PROSITE" id="PS00028">
    <property type="entry name" value="ZINC_FINGER_C2H2_1"/>
    <property type="match status" value="2"/>
</dbReference>
<feature type="domain" description="C2H2-type" evidence="1">
    <location>
        <begin position="938"/>
        <end position="960"/>
    </location>
</feature>